<accession>A0A3Q0J3J7</accession>
<dbReference type="Proteomes" id="UP000079169">
    <property type="component" value="Unplaced"/>
</dbReference>
<name>A0A3Q0J3J7_DIACI</name>
<proteinExistence type="predicted"/>
<sequence length="133" mass="15513">MVLRWMLLPTFFFGYLDHHRAILDEDVSEMDAPFSFVPILFFGDLRPSQGISLILDPEWTDLGKLNVHTHMAQNRIQITLESNAKCTEVCRHRTTYIHKVLGIQNTISSNGSRIQYLLYQRPMSLPLQTEYRC</sequence>
<reference evidence="2" key="1">
    <citation type="submission" date="2025-08" db="UniProtKB">
        <authorList>
            <consortium name="RefSeq"/>
        </authorList>
    </citation>
    <scope>IDENTIFICATION</scope>
</reference>
<dbReference type="RefSeq" id="XP_026683057.1">
    <property type="nucleotide sequence ID" value="XM_026827256.1"/>
</dbReference>
<evidence type="ECO:0000313" key="1">
    <source>
        <dbReference type="Proteomes" id="UP000079169"/>
    </source>
</evidence>
<keyword evidence="1" id="KW-1185">Reference proteome</keyword>
<dbReference type="AlphaFoldDB" id="A0A3Q0J3J7"/>
<dbReference type="GeneID" id="113469493"/>
<organism evidence="1 2">
    <name type="scientific">Diaphorina citri</name>
    <name type="common">Asian citrus psyllid</name>
    <dbReference type="NCBI Taxonomy" id="121845"/>
    <lineage>
        <taxon>Eukaryota</taxon>
        <taxon>Metazoa</taxon>
        <taxon>Ecdysozoa</taxon>
        <taxon>Arthropoda</taxon>
        <taxon>Hexapoda</taxon>
        <taxon>Insecta</taxon>
        <taxon>Pterygota</taxon>
        <taxon>Neoptera</taxon>
        <taxon>Paraneoptera</taxon>
        <taxon>Hemiptera</taxon>
        <taxon>Sternorrhyncha</taxon>
        <taxon>Psylloidea</taxon>
        <taxon>Psyllidae</taxon>
        <taxon>Diaphorininae</taxon>
        <taxon>Diaphorina</taxon>
    </lineage>
</organism>
<protein>
    <submittedName>
        <fullName evidence="2">Uncharacterized protein LOC113469493</fullName>
    </submittedName>
</protein>
<evidence type="ECO:0000313" key="2">
    <source>
        <dbReference type="RefSeq" id="XP_026683057.1"/>
    </source>
</evidence>
<dbReference type="PaxDb" id="121845-A0A3Q0J3J7"/>
<gene>
    <name evidence="2" type="primary">LOC113469493</name>
</gene>
<dbReference type="KEGG" id="dci:113469493"/>